<feature type="transmembrane region" description="Helical" evidence="5">
    <location>
        <begin position="41"/>
        <end position="62"/>
    </location>
</feature>
<evidence type="ECO:0000256" key="5">
    <source>
        <dbReference type="SAM" id="Phobius"/>
    </source>
</evidence>
<proteinExistence type="predicted"/>
<protein>
    <submittedName>
        <fullName evidence="7">Marvel domain-containing protein</fullName>
    </submittedName>
</protein>
<feature type="transmembrane region" description="Helical" evidence="5">
    <location>
        <begin position="145"/>
        <end position="164"/>
    </location>
</feature>
<sequence>MQWVTGIVRSFQFLFGVVVLGLSVALLLGQHWLSPPAATKYAIFTGTFGMLAALVGVAALYLDCLAGLITWAVDGLAGVALLAGGIAFAAILGGTDCFNARETSTNQLLSGGCWDFEGRKGCWHMANFDTDALEKRCMSAKADSAFMFLCFATSLAAIACSVFLSRKGDGGPRYTPAHLQMFPC</sequence>
<keyword evidence="8" id="KW-1185">Reference proteome</keyword>
<evidence type="ECO:0000256" key="2">
    <source>
        <dbReference type="ARBA" id="ARBA00022692"/>
    </source>
</evidence>
<dbReference type="EMBL" id="KZ559163">
    <property type="protein sequence ID" value="PLB35397.1"/>
    <property type="molecule type" value="Genomic_DNA"/>
</dbReference>
<dbReference type="GO" id="GO:0070941">
    <property type="term" value="P:eisosome assembly"/>
    <property type="evidence" value="ECO:0007669"/>
    <property type="project" value="TreeGrafter"/>
</dbReference>
<evidence type="ECO:0000259" key="6">
    <source>
        <dbReference type="Pfam" id="PF01284"/>
    </source>
</evidence>
<feature type="transmembrane region" description="Helical" evidence="5">
    <location>
        <begin position="68"/>
        <end position="92"/>
    </location>
</feature>
<dbReference type="PANTHER" id="PTHR28165">
    <property type="entry name" value="NON-CLASSICAL EXPORT PROTEIN 2-RELATED"/>
    <property type="match status" value="1"/>
</dbReference>
<dbReference type="AlphaFoldDB" id="A0A2I2F432"/>
<evidence type="ECO:0000256" key="3">
    <source>
        <dbReference type="ARBA" id="ARBA00022989"/>
    </source>
</evidence>
<keyword evidence="3 5" id="KW-1133">Transmembrane helix</keyword>
<evidence type="ECO:0000256" key="4">
    <source>
        <dbReference type="ARBA" id="ARBA00023136"/>
    </source>
</evidence>
<name>A0A2I2F432_ASPCN</name>
<accession>A0A2I2F432</accession>
<comment type="subcellular location">
    <subcellularLocation>
        <location evidence="1">Membrane</location>
        <topology evidence="1">Multi-pass membrane protein</topology>
    </subcellularLocation>
</comment>
<evidence type="ECO:0000256" key="1">
    <source>
        <dbReference type="ARBA" id="ARBA00004141"/>
    </source>
</evidence>
<dbReference type="GO" id="GO:0005886">
    <property type="term" value="C:plasma membrane"/>
    <property type="evidence" value="ECO:0007669"/>
    <property type="project" value="TreeGrafter"/>
</dbReference>
<evidence type="ECO:0000313" key="8">
    <source>
        <dbReference type="Proteomes" id="UP000234585"/>
    </source>
</evidence>
<dbReference type="Pfam" id="PF01284">
    <property type="entry name" value="MARVEL"/>
    <property type="match status" value="1"/>
</dbReference>
<dbReference type="STRING" id="41067.A0A2I2F432"/>
<dbReference type="InterPro" id="IPR052649">
    <property type="entry name" value="NCE102-like"/>
</dbReference>
<evidence type="ECO:0000313" key="7">
    <source>
        <dbReference type="EMBL" id="PLB35397.1"/>
    </source>
</evidence>
<dbReference type="PANTHER" id="PTHR28165:SF2">
    <property type="entry name" value="MARVEL DOMAIN-CONTAINING PROTEIN"/>
    <property type="match status" value="1"/>
</dbReference>
<dbReference type="GeneID" id="36520906"/>
<dbReference type="InterPro" id="IPR008253">
    <property type="entry name" value="Marvel"/>
</dbReference>
<dbReference type="GO" id="GO:0072659">
    <property type="term" value="P:protein localization to plasma membrane"/>
    <property type="evidence" value="ECO:0007669"/>
    <property type="project" value="TreeGrafter"/>
</dbReference>
<gene>
    <name evidence="7" type="ORF">BDW47DRAFT_110514</name>
</gene>
<dbReference type="GO" id="GO:0032126">
    <property type="term" value="C:eisosome"/>
    <property type="evidence" value="ECO:0007669"/>
    <property type="project" value="TreeGrafter"/>
</dbReference>
<dbReference type="OrthoDB" id="2017497at2759"/>
<keyword evidence="4 5" id="KW-0472">Membrane</keyword>
<organism evidence="7 8">
    <name type="scientific">Aspergillus candidus</name>
    <dbReference type="NCBI Taxonomy" id="41067"/>
    <lineage>
        <taxon>Eukaryota</taxon>
        <taxon>Fungi</taxon>
        <taxon>Dikarya</taxon>
        <taxon>Ascomycota</taxon>
        <taxon>Pezizomycotina</taxon>
        <taxon>Eurotiomycetes</taxon>
        <taxon>Eurotiomycetidae</taxon>
        <taxon>Eurotiales</taxon>
        <taxon>Aspergillaceae</taxon>
        <taxon>Aspergillus</taxon>
        <taxon>Aspergillus subgen. Circumdati</taxon>
    </lineage>
</organism>
<keyword evidence="2 5" id="KW-0812">Transmembrane</keyword>
<dbReference type="Proteomes" id="UP000234585">
    <property type="component" value="Unassembled WGS sequence"/>
</dbReference>
<dbReference type="RefSeq" id="XP_024669409.1">
    <property type="nucleotide sequence ID" value="XM_024813746.1"/>
</dbReference>
<reference evidence="7 8" key="1">
    <citation type="submission" date="2017-12" db="EMBL/GenBank/DDBJ databases">
        <authorList>
            <consortium name="DOE Joint Genome Institute"/>
            <person name="Haridas S."/>
            <person name="Kjaerbolling I."/>
            <person name="Vesth T.C."/>
            <person name="Frisvad J.C."/>
            <person name="Nybo J.L."/>
            <person name="Theobald S."/>
            <person name="Kuo A."/>
            <person name="Bowyer P."/>
            <person name="Matsuda Y."/>
            <person name="Mondo S."/>
            <person name="Lyhne E.K."/>
            <person name="Kogle M.E."/>
            <person name="Clum A."/>
            <person name="Lipzen A."/>
            <person name="Salamov A."/>
            <person name="Ngan C.Y."/>
            <person name="Daum C."/>
            <person name="Chiniquy J."/>
            <person name="Barry K."/>
            <person name="LaButti K."/>
            <person name="Simmons B.A."/>
            <person name="Magnuson J.K."/>
            <person name="Mortensen U.H."/>
            <person name="Larsen T.O."/>
            <person name="Grigoriev I.V."/>
            <person name="Baker S.E."/>
            <person name="Andersen M.R."/>
            <person name="Nordberg H.P."/>
            <person name="Cantor M.N."/>
            <person name="Hua S.X."/>
        </authorList>
    </citation>
    <scope>NUCLEOTIDE SEQUENCE [LARGE SCALE GENOMIC DNA]</scope>
    <source>
        <strain evidence="7 8">CBS 102.13</strain>
    </source>
</reference>
<feature type="domain" description="MARVEL" evidence="6">
    <location>
        <begin position="3"/>
        <end position="156"/>
    </location>
</feature>
<feature type="transmembrane region" description="Helical" evidence="5">
    <location>
        <begin position="6"/>
        <end position="29"/>
    </location>
</feature>